<name>A0AAC8VTF9_9ENTR</name>
<dbReference type="InterPro" id="IPR036365">
    <property type="entry name" value="PGBD-like_sf"/>
</dbReference>
<dbReference type="GO" id="GO:0003796">
    <property type="term" value="F:lysozyme activity"/>
    <property type="evidence" value="ECO:0007669"/>
    <property type="project" value="InterPro"/>
</dbReference>
<gene>
    <name evidence="3" type="ORF">AFK65_19190</name>
    <name evidence="4" type="ORF">NCTC9529_03931</name>
</gene>
<evidence type="ECO:0008006" key="7">
    <source>
        <dbReference type="Google" id="ProtNLM"/>
    </source>
</evidence>
<dbReference type="EMBL" id="UFYH01000001">
    <property type="protein sequence ID" value="STD16798.1"/>
    <property type="molecule type" value="Genomic_DNA"/>
</dbReference>
<keyword evidence="2" id="KW-0081">Bacteriolytic enzyme</keyword>
<dbReference type="Proteomes" id="UP000254849">
    <property type="component" value="Unassembled WGS sequence"/>
</dbReference>
<organism evidence="3 5">
    <name type="scientific">Cronobacter universalis NCTC 9529</name>
    <dbReference type="NCBI Taxonomy" id="1074000"/>
    <lineage>
        <taxon>Bacteria</taxon>
        <taxon>Pseudomonadati</taxon>
        <taxon>Pseudomonadota</taxon>
        <taxon>Gammaproteobacteria</taxon>
        <taxon>Enterobacterales</taxon>
        <taxon>Enterobacteriaceae</taxon>
        <taxon>Cronobacter</taxon>
    </lineage>
</organism>
<dbReference type="AlphaFoldDB" id="A0AAC8VTF9"/>
<proteinExistence type="predicted"/>
<dbReference type="Proteomes" id="UP000061974">
    <property type="component" value="Chromosome"/>
</dbReference>
<protein>
    <recommendedName>
        <fullName evidence="7">Peptidoglycan binding-like domain-containing protein</fullName>
    </recommendedName>
</protein>
<dbReference type="Gene3D" id="1.10.530.40">
    <property type="match status" value="1"/>
</dbReference>
<reference evidence="4 6" key="4">
    <citation type="submission" date="2018-06" db="EMBL/GenBank/DDBJ databases">
        <authorList>
            <consortium name="Pathogen Informatics"/>
            <person name="Doyle S."/>
        </authorList>
    </citation>
    <scope>NUCLEOTIDE SEQUENCE [LARGE SCALE GENOMIC DNA]</scope>
    <source>
        <strain evidence="6">NCTC 9529</strain>
        <strain evidence="4">NCTC9529</strain>
    </source>
</reference>
<reference evidence="5" key="2">
    <citation type="submission" date="2015-09" db="EMBL/GenBank/DDBJ databases">
        <title>Cronobacter genome sequencing and assembly.</title>
        <authorList>
            <person name="Descombes P."/>
            <person name="Baert L."/>
            <person name="Ngom-Bru C."/>
            <person name="Barretto C."/>
        </authorList>
    </citation>
    <scope>NUCLEOTIDE SEQUENCE [LARGE SCALE GENOMIC DNA]</scope>
    <source>
        <strain evidence="5">NCTC 9529</strain>
    </source>
</reference>
<dbReference type="KEGG" id="cui:AFK65_19190"/>
<dbReference type="GO" id="GO:0031640">
    <property type="term" value="P:killing of cells of another organism"/>
    <property type="evidence" value="ECO:0007669"/>
    <property type="project" value="UniProtKB-KW"/>
</dbReference>
<dbReference type="RefSeq" id="WP_007703181.1">
    <property type="nucleotide sequence ID" value="NZ_AJKW01000023.1"/>
</dbReference>
<evidence type="ECO:0000313" key="3">
    <source>
        <dbReference type="EMBL" id="ALB56687.1"/>
    </source>
</evidence>
<evidence type="ECO:0000313" key="6">
    <source>
        <dbReference type="Proteomes" id="UP000254849"/>
    </source>
</evidence>
<sequence length="316" mass="34908">MQKGIASKNGGVYYSNPKIFRLSAPVGFCGTNNPEDVRLLKTAINKSGYTFFTGRSIGADSICNHETIEAICWYQRLLNLSPSGLVQPMDNWFMMAINNAASPGSLPVQKSGILIVNEGQLTFDAEGIDYIKTAAPFRGRNTYPYFSRVLHTPGTVGSGVTLGRGYDMGNRSSGEIFATLRQAGIEEYKAVLCSKAAFRKGDAAVDFIRIYGPFVGEISHIQQVQLFKISYQKKADEARRLYEKLAPDIPGAPGWASLDKKIRDVVVDIFFQGAHSVTALFKAAVGGKEKLARYIRQDAIYMSFEPTRKRLAYLKE</sequence>
<dbReference type="EMBL" id="CP012257">
    <property type="protein sequence ID" value="ALB56687.1"/>
    <property type="molecule type" value="Genomic_DNA"/>
</dbReference>
<evidence type="ECO:0000256" key="1">
    <source>
        <dbReference type="ARBA" id="ARBA00022529"/>
    </source>
</evidence>
<keyword evidence="6" id="KW-1185">Reference proteome</keyword>
<dbReference type="SUPFAM" id="SSF47090">
    <property type="entry name" value="PGBD-like"/>
    <property type="match status" value="1"/>
</dbReference>
<evidence type="ECO:0000256" key="2">
    <source>
        <dbReference type="ARBA" id="ARBA00022638"/>
    </source>
</evidence>
<evidence type="ECO:0000313" key="5">
    <source>
        <dbReference type="Proteomes" id="UP000061974"/>
    </source>
</evidence>
<dbReference type="GO" id="GO:0042742">
    <property type="term" value="P:defense response to bacterium"/>
    <property type="evidence" value="ECO:0007669"/>
    <property type="project" value="UniProtKB-KW"/>
</dbReference>
<dbReference type="CDD" id="cd16903">
    <property type="entry name" value="pesticin_lyz-like"/>
    <property type="match status" value="1"/>
</dbReference>
<keyword evidence="1" id="KW-0929">Antimicrobial</keyword>
<accession>A0AAC8VTF9</accession>
<evidence type="ECO:0000313" key="4">
    <source>
        <dbReference type="EMBL" id="STD16798.1"/>
    </source>
</evidence>
<reference evidence="5" key="1">
    <citation type="submission" date="2015-07" db="EMBL/GenBank/DDBJ databases">
        <authorList>
            <person name="Moine D."/>
            <person name="Kassam M."/>
        </authorList>
    </citation>
    <scope>NUCLEOTIDE SEQUENCE [LARGE SCALE GENOMIC DNA]</scope>
    <source>
        <strain evidence="5">NCTC 9529</strain>
    </source>
</reference>
<dbReference type="InterPro" id="IPR023347">
    <property type="entry name" value="Lysozyme_dom_sf"/>
</dbReference>
<reference evidence="3 5" key="3">
    <citation type="journal article" date="2016" name="Genome Announc.">
        <title>Fully Closed Genome Sequences of Five Type Strains of the Genus Cronobacter and One Cronobacter sakazakii Strain.</title>
        <authorList>
            <person name="Moine D."/>
            <person name="Kassam M."/>
            <person name="Baert L."/>
            <person name="Tang Y."/>
            <person name="Barretto C."/>
            <person name="Ngom Bru C."/>
            <person name="Klijn A."/>
            <person name="Descombes P."/>
        </authorList>
    </citation>
    <scope>NUCLEOTIDE SEQUENCE [LARGE SCALE GENOMIC DNA]</scope>
    <source>
        <strain evidence="3 5">NCTC 9529</strain>
    </source>
</reference>